<dbReference type="Proteomes" id="UP001189624">
    <property type="component" value="Chromosome 6"/>
</dbReference>
<evidence type="ECO:0000313" key="3">
    <source>
        <dbReference type="Proteomes" id="UP001189624"/>
    </source>
</evidence>
<dbReference type="AlphaFoldDB" id="A0AA86VN49"/>
<keyword evidence="3" id="KW-1185">Reference proteome</keyword>
<accession>A0AA86VN49</accession>
<evidence type="ECO:0000256" key="1">
    <source>
        <dbReference type="SAM" id="Phobius"/>
    </source>
</evidence>
<dbReference type="Gramene" id="rna-AYBTSS11_LOCUS18226">
    <property type="protein sequence ID" value="CAJ1960500.1"/>
    <property type="gene ID" value="gene-AYBTSS11_LOCUS18226"/>
</dbReference>
<evidence type="ECO:0000313" key="2">
    <source>
        <dbReference type="EMBL" id="CAJ1960500.1"/>
    </source>
</evidence>
<protein>
    <submittedName>
        <fullName evidence="2">Uncharacterized protein</fullName>
    </submittedName>
</protein>
<dbReference type="EMBL" id="OY731403">
    <property type="protein sequence ID" value="CAJ1960500.1"/>
    <property type="molecule type" value="Genomic_DNA"/>
</dbReference>
<keyword evidence="1" id="KW-0472">Membrane</keyword>
<gene>
    <name evidence="2" type="ORF">AYBTSS11_LOCUS18226</name>
</gene>
<keyword evidence="1" id="KW-1133">Transmembrane helix</keyword>
<keyword evidence="1" id="KW-0812">Transmembrane</keyword>
<feature type="transmembrane region" description="Helical" evidence="1">
    <location>
        <begin position="43"/>
        <end position="61"/>
    </location>
</feature>
<sequence>MSDETSSSGMIGEEKIVCQYVVKHAQKGIWFGDNPLQHDTSVLVLQIIVMYVAGRITYLLLRPCHQTFLVSQIVMVD</sequence>
<proteinExistence type="predicted"/>
<reference evidence="2" key="1">
    <citation type="submission" date="2023-10" db="EMBL/GenBank/DDBJ databases">
        <authorList>
            <person name="Domelevo Entfellner J.-B."/>
        </authorList>
    </citation>
    <scope>NUCLEOTIDE SEQUENCE</scope>
</reference>
<name>A0AA86VN49_9FABA</name>
<organism evidence="2 3">
    <name type="scientific">Sphenostylis stenocarpa</name>
    <dbReference type="NCBI Taxonomy" id="92480"/>
    <lineage>
        <taxon>Eukaryota</taxon>
        <taxon>Viridiplantae</taxon>
        <taxon>Streptophyta</taxon>
        <taxon>Embryophyta</taxon>
        <taxon>Tracheophyta</taxon>
        <taxon>Spermatophyta</taxon>
        <taxon>Magnoliopsida</taxon>
        <taxon>eudicotyledons</taxon>
        <taxon>Gunneridae</taxon>
        <taxon>Pentapetalae</taxon>
        <taxon>rosids</taxon>
        <taxon>fabids</taxon>
        <taxon>Fabales</taxon>
        <taxon>Fabaceae</taxon>
        <taxon>Papilionoideae</taxon>
        <taxon>50 kb inversion clade</taxon>
        <taxon>NPAAA clade</taxon>
        <taxon>indigoferoid/millettioid clade</taxon>
        <taxon>Phaseoleae</taxon>
        <taxon>Sphenostylis</taxon>
    </lineage>
</organism>